<evidence type="ECO:0000313" key="1">
    <source>
        <dbReference type="EMBL" id="WKD50089.1"/>
    </source>
</evidence>
<reference evidence="1 2" key="1">
    <citation type="submission" date="2022-05" db="EMBL/GenBank/DDBJ databases">
        <title>Microbulbifer sp. nov., isolated from sponge.</title>
        <authorList>
            <person name="Gao L."/>
        </authorList>
    </citation>
    <scope>NUCLEOTIDE SEQUENCE [LARGE SCALE GENOMIC DNA]</scope>
    <source>
        <strain evidence="1 2">MI-G</strain>
    </source>
</reference>
<dbReference type="Proteomes" id="UP001321520">
    <property type="component" value="Chromosome"/>
</dbReference>
<gene>
    <name evidence="1" type="ORF">M8T91_01275</name>
</gene>
<keyword evidence="2" id="KW-1185">Reference proteome</keyword>
<organism evidence="1 2">
    <name type="scientific">Microbulbifer spongiae</name>
    <dbReference type="NCBI Taxonomy" id="2944933"/>
    <lineage>
        <taxon>Bacteria</taxon>
        <taxon>Pseudomonadati</taxon>
        <taxon>Pseudomonadota</taxon>
        <taxon>Gammaproteobacteria</taxon>
        <taxon>Cellvibrionales</taxon>
        <taxon>Microbulbiferaceae</taxon>
        <taxon>Microbulbifer</taxon>
    </lineage>
</organism>
<proteinExistence type="predicted"/>
<sequence>MGVLIGISLFNEGDKCYREKAQHEGIPIAKAVRVEDLYPVLARCIKENGHHYRLNRSGPDTLEIEEEVQDCEPYRINYFQYHICRKDDTVVIRSTYKDDGLYFYLACRAASGQKVKIAFHGEHPFYNQDSIAEYQGAGNYHLASFFDLEYLPGYIEAHCQRFSHYSEYWSYHFFIPNLGRVGLNNHTSDPTQAVYNLDFDHPERKLKIFQSAIEKDGCYYFRNTLTTERLVEVLEEMKAELQPKGVTTILGCFEAVHQNYFDIESTIETDTSLASVVQELTAYRQIVREGPVQFAVTENADGSFTVHAYYFQEPEGYSYTISDEDISDGHISLDKFHDMDFYEDMCRAIARHLCPTMPTVEDLDEVAIYYHRDSDRKLIASLFEETDITPMLTQVK</sequence>
<dbReference type="EMBL" id="CP098023">
    <property type="protein sequence ID" value="WKD50089.1"/>
    <property type="molecule type" value="Genomic_DNA"/>
</dbReference>
<protein>
    <submittedName>
        <fullName evidence="1">Uncharacterized protein</fullName>
    </submittedName>
</protein>
<accession>A0ABY9EEX6</accession>
<evidence type="ECO:0000313" key="2">
    <source>
        <dbReference type="Proteomes" id="UP001321520"/>
    </source>
</evidence>
<dbReference type="RefSeq" id="WP_301416055.1">
    <property type="nucleotide sequence ID" value="NZ_CP098023.1"/>
</dbReference>
<name>A0ABY9EEX6_9GAMM</name>